<evidence type="ECO:0000313" key="8">
    <source>
        <dbReference type="EMBL" id="MCT7375740.1"/>
    </source>
</evidence>
<feature type="domain" description="Core-binding (CB)" evidence="7">
    <location>
        <begin position="110"/>
        <end position="214"/>
    </location>
</feature>
<evidence type="ECO:0000259" key="6">
    <source>
        <dbReference type="PROSITE" id="PS51898"/>
    </source>
</evidence>
<evidence type="ECO:0000259" key="7">
    <source>
        <dbReference type="PROSITE" id="PS51900"/>
    </source>
</evidence>
<accession>A0ABT2LMD4</accession>
<keyword evidence="3 5" id="KW-0238">DNA-binding</keyword>
<gene>
    <name evidence="8" type="ORF">N5A92_11920</name>
</gene>
<sequence>MAKRVRDSNLESRAAREKLKARGKPYYKAIGPGLHVGYRKGKAGGRWVVRLYLGKQDGGKDCYRVETIADADDKLDANGKTILDFWQAQEKARGLHKQLSGEGGKVAGVHTVKEAIEDYLHWMEGNRKSAQDARYRAEALILPDLGDKDIAKLTAKDIRHWQRKIAETAPRLRTKKGAEQKFREPADDAEAVRRRRASANRVLTVLKAALNYAWREGKVASDKEWRRVEPYEDVETARVRYLTIAEAQRLVNASSGAFRHLIQAALQTGARYSELARLRVEDFNADVGTLTIRESKSGKARHVVLTDEGKELFAQLVAGKQHGALILATPSGGQWLKSHQTRPMTEACKNAKITPPIGFHGLRHTWASHAVMNGVPLMVVAKNLGHSDTRMVEKHYGHLSPSYVADAIRAGAPRFGTVPETNVAQLEGRV</sequence>
<dbReference type="InterPro" id="IPR010998">
    <property type="entry name" value="Integrase_recombinase_N"/>
</dbReference>
<dbReference type="InterPro" id="IPR050090">
    <property type="entry name" value="Tyrosine_recombinase_XerCD"/>
</dbReference>
<reference evidence="8 9" key="1">
    <citation type="submission" date="2022-09" db="EMBL/GenBank/DDBJ databases">
        <title>Chelativorans salina sp. nov., a novel slightly halophilic bacterium isolated from a saline lake sediment enrichment.</title>
        <authorList>
            <person name="Gao L."/>
            <person name="Fang B.-Z."/>
            <person name="Li W.-J."/>
        </authorList>
    </citation>
    <scope>NUCLEOTIDE SEQUENCE [LARGE SCALE GENOMIC DNA]</scope>
    <source>
        <strain evidence="8 9">EGI FJ00035</strain>
    </source>
</reference>
<evidence type="ECO:0000256" key="2">
    <source>
        <dbReference type="ARBA" id="ARBA00022908"/>
    </source>
</evidence>
<dbReference type="PROSITE" id="PS51900">
    <property type="entry name" value="CB"/>
    <property type="match status" value="1"/>
</dbReference>
<evidence type="ECO:0000256" key="4">
    <source>
        <dbReference type="ARBA" id="ARBA00023172"/>
    </source>
</evidence>
<comment type="caution">
    <text evidence="8">The sequence shown here is derived from an EMBL/GenBank/DDBJ whole genome shotgun (WGS) entry which is preliminary data.</text>
</comment>
<protein>
    <submittedName>
        <fullName evidence="8">Site-specific integrase</fullName>
    </submittedName>
</protein>
<dbReference type="CDD" id="cd00796">
    <property type="entry name" value="INT_Rci_Hp1_C"/>
    <property type="match status" value="1"/>
</dbReference>
<dbReference type="InterPro" id="IPR013762">
    <property type="entry name" value="Integrase-like_cat_sf"/>
</dbReference>
<feature type="domain" description="Tyr recombinase" evidence="6">
    <location>
        <begin position="237"/>
        <end position="409"/>
    </location>
</feature>
<dbReference type="SUPFAM" id="SSF56349">
    <property type="entry name" value="DNA breaking-rejoining enzymes"/>
    <property type="match status" value="1"/>
</dbReference>
<dbReference type="Proteomes" id="UP001320831">
    <property type="component" value="Unassembled WGS sequence"/>
</dbReference>
<evidence type="ECO:0000256" key="3">
    <source>
        <dbReference type="ARBA" id="ARBA00023125"/>
    </source>
</evidence>
<dbReference type="InterPro" id="IPR011010">
    <property type="entry name" value="DNA_brk_join_enz"/>
</dbReference>
<dbReference type="Gene3D" id="1.10.443.10">
    <property type="entry name" value="Intergrase catalytic core"/>
    <property type="match status" value="1"/>
</dbReference>
<comment type="similarity">
    <text evidence="1">Belongs to the 'phage' integrase family.</text>
</comment>
<dbReference type="PANTHER" id="PTHR30349">
    <property type="entry name" value="PHAGE INTEGRASE-RELATED"/>
    <property type="match status" value="1"/>
</dbReference>
<evidence type="ECO:0000256" key="5">
    <source>
        <dbReference type="PROSITE-ProRule" id="PRU01248"/>
    </source>
</evidence>
<dbReference type="PANTHER" id="PTHR30349:SF64">
    <property type="entry name" value="PROPHAGE INTEGRASE INTD-RELATED"/>
    <property type="match status" value="1"/>
</dbReference>
<dbReference type="EMBL" id="JAOCZP010000003">
    <property type="protein sequence ID" value="MCT7375740.1"/>
    <property type="molecule type" value="Genomic_DNA"/>
</dbReference>
<dbReference type="InterPro" id="IPR002104">
    <property type="entry name" value="Integrase_catalytic"/>
</dbReference>
<proteinExistence type="inferred from homology"/>
<dbReference type="Pfam" id="PF00589">
    <property type="entry name" value="Phage_integrase"/>
    <property type="match status" value="1"/>
</dbReference>
<dbReference type="RefSeq" id="WP_260902877.1">
    <property type="nucleotide sequence ID" value="NZ_JAOCZP010000003.1"/>
</dbReference>
<evidence type="ECO:0000256" key="1">
    <source>
        <dbReference type="ARBA" id="ARBA00008857"/>
    </source>
</evidence>
<keyword evidence="2" id="KW-0229">DNA integration</keyword>
<keyword evidence="4" id="KW-0233">DNA recombination</keyword>
<name>A0ABT2LMD4_9HYPH</name>
<dbReference type="InterPro" id="IPR044068">
    <property type="entry name" value="CB"/>
</dbReference>
<evidence type="ECO:0000313" key="9">
    <source>
        <dbReference type="Proteomes" id="UP001320831"/>
    </source>
</evidence>
<organism evidence="8 9">
    <name type="scientific">Chelativorans salis</name>
    <dbReference type="NCBI Taxonomy" id="2978478"/>
    <lineage>
        <taxon>Bacteria</taxon>
        <taxon>Pseudomonadati</taxon>
        <taxon>Pseudomonadota</taxon>
        <taxon>Alphaproteobacteria</taxon>
        <taxon>Hyphomicrobiales</taxon>
        <taxon>Phyllobacteriaceae</taxon>
        <taxon>Chelativorans</taxon>
    </lineage>
</organism>
<dbReference type="Gene3D" id="1.10.150.130">
    <property type="match status" value="1"/>
</dbReference>
<dbReference type="PROSITE" id="PS51898">
    <property type="entry name" value="TYR_RECOMBINASE"/>
    <property type="match status" value="1"/>
</dbReference>
<keyword evidence="9" id="KW-1185">Reference proteome</keyword>